<dbReference type="Pfam" id="PF20578">
    <property type="entry name" value="aBig_2"/>
    <property type="match status" value="1"/>
</dbReference>
<proteinExistence type="predicted"/>
<dbReference type="AlphaFoldDB" id="A0A5N8WWZ2"/>
<dbReference type="InterPro" id="IPR046780">
    <property type="entry name" value="aBig_2"/>
</dbReference>
<sequence length="675" mass="73276">MAVVGLMAVVLSPAAANDDESGGGAAVGGRTVETTLFPVIDTDTVGTTNQDRSWADTLTVNNAGGLDAPDSMAAFVQFKVGDGAVAPGAVVKARLVLTTTPRSAEGKDIKLATGMFTNDYWNALNPRRADPSFILTGATKPAVTAIEGAEAPLATRRGTTTYQAEVTAAMAAEREGDGFLSLRVWNETAGGRAAEFYSDSGAYGDLRPRLVVTSRTDLSTARDHAEAASDLAAVSRAIARRADHAVEDLPMPDRGRRGSSISWWSWDEQHLRDDGTVTRPADSLPDATVFVDVTIAKGEVRLKDRFRVVIPHETRSGEEAPEVDAAVRPVKIEGEVLDLIASKWDDDFTHVTYPRQALDHQVAVSTGESIQAAVNQVGAAGGGVVRLGEGVHELDAPLDLRDRVTLVGAGQGRTVVRYSGPDYAIGTTDKQLTDVVIKGMTLEGIRGDLDAPTGIYFAGADPVSARHQRIALQDLTVQNFGGHGIHMKRTSDIITDRLTSMYNGERHSLFHNVYWLFDNNILQSDADMSKPIRGKGAKYTSTANVIVQRAEIRHTTRNAVQADGSDDERIFFHRFDISGAGATALWMICEIFHNPGQYTEDPAYSPRRVIINRSNIVNNKRGGVWKIVTDVQVLNSRFDNIDSDLMLLKTHPVYRNTTFTHVPEHYTDRYDVPDL</sequence>
<reference evidence="2 3" key="1">
    <citation type="submission" date="2019-09" db="EMBL/GenBank/DDBJ databases">
        <authorList>
            <person name="Duangmal K."/>
            <person name="Teo W.F.A."/>
            <person name="Lipun K."/>
        </authorList>
    </citation>
    <scope>NUCLEOTIDE SEQUENCE [LARGE SCALE GENOMIC DNA]</scope>
    <source>
        <strain evidence="2 3">K1PN6</strain>
    </source>
</reference>
<organism evidence="2 3">
    <name type="scientific">Streptomyces acidicola</name>
    <dbReference type="NCBI Taxonomy" id="2596892"/>
    <lineage>
        <taxon>Bacteria</taxon>
        <taxon>Bacillati</taxon>
        <taxon>Actinomycetota</taxon>
        <taxon>Actinomycetes</taxon>
        <taxon>Kitasatosporales</taxon>
        <taxon>Streptomycetaceae</taxon>
        <taxon>Streptomyces</taxon>
    </lineage>
</organism>
<dbReference type="Gene3D" id="2.160.20.10">
    <property type="entry name" value="Single-stranded right-handed beta-helix, Pectin lyase-like"/>
    <property type="match status" value="1"/>
</dbReference>
<accession>A0A5N8WWZ2</accession>
<name>A0A5N8WWZ2_9ACTN</name>
<evidence type="ECO:0000259" key="1">
    <source>
        <dbReference type="Pfam" id="PF20578"/>
    </source>
</evidence>
<dbReference type="EMBL" id="VMNX01000082">
    <property type="protein sequence ID" value="MPY51078.1"/>
    <property type="molecule type" value="Genomic_DNA"/>
</dbReference>
<evidence type="ECO:0000313" key="3">
    <source>
        <dbReference type="Proteomes" id="UP000373149"/>
    </source>
</evidence>
<keyword evidence="3" id="KW-1185">Reference proteome</keyword>
<feature type="domain" description="Atrophied bacterial Ig" evidence="1">
    <location>
        <begin position="238"/>
        <end position="311"/>
    </location>
</feature>
<protein>
    <recommendedName>
        <fullName evidence="1">Atrophied bacterial Ig domain-containing protein</fullName>
    </recommendedName>
</protein>
<dbReference type="Proteomes" id="UP000373149">
    <property type="component" value="Unassembled WGS sequence"/>
</dbReference>
<gene>
    <name evidence="2" type="ORF">FPZ41_21870</name>
</gene>
<dbReference type="SUPFAM" id="SSF51126">
    <property type="entry name" value="Pectin lyase-like"/>
    <property type="match status" value="1"/>
</dbReference>
<dbReference type="InterPro" id="IPR012334">
    <property type="entry name" value="Pectin_lyas_fold"/>
</dbReference>
<comment type="caution">
    <text evidence="2">The sequence shown here is derived from an EMBL/GenBank/DDBJ whole genome shotgun (WGS) entry which is preliminary data.</text>
</comment>
<evidence type="ECO:0000313" key="2">
    <source>
        <dbReference type="EMBL" id="MPY51078.1"/>
    </source>
</evidence>
<dbReference type="InterPro" id="IPR011050">
    <property type="entry name" value="Pectin_lyase_fold/virulence"/>
</dbReference>